<accession>A0A515MKD3</accession>
<dbReference type="KEGG" id="vg:55618876"/>
<dbReference type="Proteomes" id="UP000319882">
    <property type="component" value="Segment"/>
</dbReference>
<gene>
    <name evidence="3" type="primary">65</name>
    <name evidence="3" type="ORF">SEA_WHACK_65</name>
</gene>
<proteinExistence type="predicted"/>
<dbReference type="EMBL" id="MK967393">
    <property type="protein sequence ID" value="QDM57128.1"/>
    <property type="molecule type" value="Genomic_DNA"/>
</dbReference>
<keyword evidence="4" id="KW-1185">Reference proteome</keyword>
<protein>
    <recommendedName>
        <fullName evidence="2">DNA-binding phage zinc finger domain-containing protein</fullName>
    </recommendedName>
</protein>
<evidence type="ECO:0000313" key="4">
    <source>
        <dbReference type="Proteomes" id="UP000319882"/>
    </source>
</evidence>
<dbReference type="Pfam" id="PF24623">
    <property type="entry name" value="Phage_zn_bind_8"/>
    <property type="match status" value="1"/>
</dbReference>
<evidence type="ECO:0000256" key="1">
    <source>
        <dbReference type="SAM" id="MobiDB-lite"/>
    </source>
</evidence>
<dbReference type="InterPro" id="IPR056911">
    <property type="entry name" value="Phage_Znf_bind_put"/>
</dbReference>
<dbReference type="RefSeq" id="YP_009848455.1">
    <property type="nucleotide sequence ID" value="NC_048784.1"/>
</dbReference>
<sequence>MRTFDDVMDHDKALTVSCQECKSPIGKPCTRVNLKGERTDLVNFPAHRSRIKRAERIKRLQELDAERSKTFQADRTPSGTVSIAPDGDQAVGIDTEVRGR</sequence>
<organism evidence="3 4">
    <name type="scientific">Rhodococcus phage Whack</name>
    <dbReference type="NCBI Taxonomy" id="2591132"/>
    <lineage>
        <taxon>Viruses</taxon>
        <taxon>Duplodnaviria</taxon>
        <taxon>Heunggongvirae</taxon>
        <taxon>Uroviricota</taxon>
        <taxon>Caudoviricetes</taxon>
        <taxon>Whackvirus</taxon>
        <taxon>Whackvirus whack</taxon>
    </lineage>
</organism>
<dbReference type="GeneID" id="55618876"/>
<name>A0A515MKD3_9CAUD</name>
<evidence type="ECO:0000259" key="2">
    <source>
        <dbReference type="Pfam" id="PF24623"/>
    </source>
</evidence>
<feature type="domain" description="DNA-binding phage zinc finger" evidence="2">
    <location>
        <begin position="10"/>
        <end position="60"/>
    </location>
</feature>
<feature type="compositionally biased region" description="Polar residues" evidence="1">
    <location>
        <begin position="70"/>
        <end position="81"/>
    </location>
</feature>
<evidence type="ECO:0000313" key="3">
    <source>
        <dbReference type="EMBL" id="QDM57128.1"/>
    </source>
</evidence>
<reference evidence="3 4" key="1">
    <citation type="submission" date="2019-05" db="EMBL/GenBank/DDBJ databases">
        <authorList>
            <person name="Beaulieu J."/>
            <person name="Cox M."/>
            <person name="Nazim E."/>
            <person name="Robinson Z."/>
            <person name="Molloy S.D."/>
            <person name="Garlena R.A."/>
            <person name="Russell D.A."/>
            <person name="Pope W.H."/>
            <person name="Jacobs-Sera D."/>
            <person name="Hatfull G.F."/>
        </authorList>
    </citation>
    <scope>NUCLEOTIDE SEQUENCE [LARGE SCALE GENOMIC DNA]</scope>
</reference>
<feature type="region of interest" description="Disordered" evidence="1">
    <location>
        <begin position="68"/>
        <end position="100"/>
    </location>
</feature>